<reference evidence="1 2" key="1">
    <citation type="journal article" date="2013" name="BMC Genomics">
        <title>Reconstruction of the lipid metabolism for the microalga Monoraphidium neglectum from its genome sequence reveals characteristics suitable for biofuel production.</title>
        <authorList>
            <person name="Bogen C."/>
            <person name="Al-Dilaimi A."/>
            <person name="Albersmeier A."/>
            <person name="Wichmann J."/>
            <person name="Grundmann M."/>
            <person name="Rupp O."/>
            <person name="Lauersen K.J."/>
            <person name="Blifernez-Klassen O."/>
            <person name="Kalinowski J."/>
            <person name="Goesmann A."/>
            <person name="Mussgnug J.H."/>
            <person name="Kruse O."/>
        </authorList>
    </citation>
    <scope>NUCLEOTIDE SEQUENCE [LARGE SCALE GENOMIC DNA]</scope>
    <source>
        <strain evidence="1 2">SAG 48.87</strain>
    </source>
</reference>
<dbReference type="Proteomes" id="UP000054498">
    <property type="component" value="Unassembled WGS sequence"/>
</dbReference>
<gene>
    <name evidence="1" type="ORF">MNEG_11660</name>
</gene>
<evidence type="ECO:0000313" key="1">
    <source>
        <dbReference type="EMBL" id="KIY96299.1"/>
    </source>
</evidence>
<dbReference type="RefSeq" id="XP_013895319.1">
    <property type="nucleotide sequence ID" value="XM_014039865.1"/>
</dbReference>
<dbReference type="EMBL" id="KK103070">
    <property type="protein sequence ID" value="KIY96299.1"/>
    <property type="molecule type" value="Genomic_DNA"/>
</dbReference>
<dbReference type="KEGG" id="mng:MNEG_11660"/>
<proteinExistence type="predicted"/>
<dbReference type="GeneID" id="25728945"/>
<protein>
    <submittedName>
        <fullName evidence="1">Uncharacterized protein</fullName>
    </submittedName>
</protein>
<dbReference type="AlphaFoldDB" id="A0A0D2LY15"/>
<evidence type="ECO:0000313" key="2">
    <source>
        <dbReference type="Proteomes" id="UP000054498"/>
    </source>
</evidence>
<name>A0A0D2LY15_9CHLO</name>
<accession>A0A0D2LY15</accession>
<organism evidence="1 2">
    <name type="scientific">Monoraphidium neglectum</name>
    <dbReference type="NCBI Taxonomy" id="145388"/>
    <lineage>
        <taxon>Eukaryota</taxon>
        <taxon>Viridiplantae</taxon>
        <taxon>Chlorophyta</taxon>
        <taxon>core chlorophytes</taxon>
        <taxon>Chlorophyceae</taxon>
        <taxon>CS clade</taxon>
        <taxon>Sphaeropleales</taxon>
        <taxon>Selenastraceae</taxon>
        <taxon>Monoraphidium</taxon>
    </lineage>
</organism>
<sequence>MKKKINISSAHHLKLAQAQQLQAAPPPLIAAAERCFDARQPEGVPRDHAVPIEKAVQVLLSTGRLARAQAKGPGAFNELWLECSVSQGGGDMGPSAQCYLAGCGGSIEGRMRHA</sequence>
<keyword evidence="2" id="KW-1185">Reference proteome</keyword>